<evidence type="ECO:0000313" key="3">
    <source>
        <dbReference type="EMBL" id="KUI58981.1"/>
    </source>
</evidence>
<dbReference type="AlphaFoldDB" id="A0A194V564"/>
<feature type="region of interest" description="Disordered" evidence="1">
    <location>
        <begin position="207"/>
        <end position="233"/>
    </location>
</feature>
<keyword evidence="2" id="KW-0812">Transmembrane</keyword>
<dbReference type="Pfam" id="PF10712">
    <property type="entry name" value="NAD-GH"/>
    <property type="match status" value="1"/>
</dbReference>
<evidence type="ECO:0000256" key="2">
    <source>
        <dbReference type="SAM" id="Phobius"/>
    </source>
</evidence>
<keyword evidence="2" id="KW-0472">Membrane</keyword>
<protein>
    <submittedName>
        <fullName evidence="3">Uncharacterized protein</fullName>
    </submittedName>
</protein>
<sequence length="524" mass="52355">MWVGAKGQESIQNKIHSSSNATLGTDLPRLDSDAQVGQDIYRDLDLGTALGAPDGGFGQGGSDLPHLLALLLLLLLVGVEVGVILVVVLDLGLLAVLAVLGGLGLGLGDVDVGVALGDLDQDVAAVLGGLDVHGAAGGDGRLGGDDGGEDLGAVLGEGDNTDGVGDVGHRRDGGVGALLDILDLELLDQAGLQGGAAGLQLGGVDGGGRGGGREDGGGLGEDGAHVGGDAGRVRGAAGQDDLVDVQDVQAGLLDDALDEAVEALKDWSCDHLVAESVDGGGEVDTVGERLDAEAGVGSQAQCPLGGLGLHLELRERPRVLPGVGLVLLDELLGEVVHQDLVQGESSELVVVGRGQDGVHATAARNNGNVRACATEVGHHDDLDLNVGIVGGLDQGLPLGLAKVGGHGDDGGSHLLAEVVGSGLCETAQVAGRDLGDADFGGGGVLLRLLLDAEGDGGARLFGVGGGVVVGWVNGLEAVRVVSSLLWGGIIVCPTGVPYSLPRKSLKYAIVFVGFLMMKFFAWPP</sequence>
<feature type="transmembrane region" description="Helical" evidence="2">
    <location>
        <begin position="67"/>
        <end position="100"/>
    </location>
</feature>
<feature type="compositionally biased region" description="Gly residues" evidence="1">
    <location>
        <begin position="217"/>
        <end position="230"/>
    </location>
</feature>
<gene>
    <name evidence="3" type="ORF">VP1G_11055</name>
</gene>
<name>A0A194V564_CYTMA</name>
<evidence type="ECO:0000313" key="4">
    <source>
        <dbReference type="Proteomes" id="UP000078576"/>
    </source>
</evidence>
<dbReference type="InterPro" id="IPR019651">
    <property type="entry name" value="Glutamate_DH_NAD-spec"/>
</dbReference>
<keyword evidence="4" id="KW-1185">Reference proteome</keyword>
<organism evidence="3 4">
    <name type="scientific">Cytospora mali</name>
    <name type="common">Apple Valsa canker fungus</name>
    <name type="synonym">Valsa mali</name>
    <dbReference type="NCBI Taxonomy" id="578113"/>
    <lineage>
        <taxon>Eukaryota</taxon>
        <taxon>Fungi</taxon>
        <taxon>Dikarya</taxon>
        <taxon>Ascomycota</taxon>
        <taxon>Pezizomycotina</taxon>
        <taxon>Sordariomycetes</taxon>
        <taxon>Sordariomycetidae</taxon>
        <taxon>Diaporthales</taxon>
        <taxon>Cytosporaceae</taxon>
        <taxon>Cytospora</taxon>
    </lineage>
</organism>
<reference evidence="4" key="1">
    <citation type="submission" date="2014-12" db="EMBL/GenBank/DDBJ databases">
        <title>Genome Sequence of Valsa Canker Pathogens Uncovers a Specific Adaption of Colonization on Woody Bark.</title>
        <authorList>
            <person name="Yin Z."/>
            <person name="Liu H."/>
            <person name="Gao X."/>
            <person name="Li Z."/>
            <person name="Song N."/>
            <person name="Ke X."/>
            <person name="Dai Q."/>
            <person name="Wu Y."/>
            <person name="Sun Y."/>
            <person name="Xu J.-R."/>
            <person name="Kang Z.K."/>
            <person name="Wang L."/>
            <person name="Huang L."/>
        </authorList>
    </citation>
    <scope>NUCLEOTIDE SEQUENCE [LARGE SCALE GENOMIC DNA]</scope>
    <source>
        <strain evidence="4">SXYL134</strain>
    </source>
</reference>
<keyword evidence="2" id="KW-1133">Transmembrane helix</keyword>
<evidence type="ECO:0000256" key="1">
    <source>
        <dbReference type="SAM" id="MobiDB-lite"/>
    </source>
</evidence>
<dbReference type="EMBL" id="KN714722">
    <property type="protein sequence ID" value="KUI58981.1"/>
    <property type="molecule type" value="Genomic_DNA"/>
</dbReference>
<accession>A0A194V564</accession>
<dbReference type="Proteomes" id="UP000078576">
    <property type="component" value="Unassembled WGS sequence"/>
</dbReference>
<proteinExistence type="predicted"/>